<comment type="caution">
    <text evidence="1">The sequence shown here is derived from an EMBL/GenBank/DDBJ whole genome shotgun (WGS) entry which is preliminary data.</text>
</comment>
<name>A0A2N7VN83_9BURK</name>
<evidence type="ECO:0000313" key="2">
    <source>
        <dbReference type="Proteomes" id="UP000235347"/>
    </source>
</evidence>
<dbReference type="EMBL" id="PNYB01000024">
    <property type="protein sequence ID" value="PMS18633.1"/>
    <property type="molecule type" value="Genomic_DNA"/>
</dbReference>
<organism evidence="1 2">
    <name type="scientific">Trinickia soli</name>
    <dbReference type="NCBI Taxonomy" id="380675"/>
    <lineage>
        <taxon>Bacteria</taxon>
        <taxon>Pseudomonadati</taxon>
        <taxon>Pseudomonadota</taxon>
        <taxon>Betaproteobacteria</taxon>
        <taxon>Burkholderiales</taxon>
        <taxon>Burkholderiaceae</taxon>
        <taxon>Trinickia</taxon>
    </lineage>
</organism>
<proteinExistence type="predicted"/>
<gene>
    <name evidence="1" type="ORF">C0Z19_22415</name>
</gene>
<dbReference type="Pfam" id="PF07799">
    <property type="entry name" value="DUF1643"/>
    <property type="match status" value="1"/>
</dbReference>
<dbReference type="InterPro" id="IPR012441">
    <property type="entry name" value="DUF1643"/>
</dbReference>
<protein>
    <recommendedName>
        <fullName evidence="3">DUF1643 domain-containing protein</fullName>
    </recommendedName>
</protein>
<evidence type="ECO:0008006" key="3">
    <source>
        <dbReference type="Google" id="ProtNLM"/>
    </source>
</evidence>
<reference evidence="1 2" key="1">
    <citation type="submission" date="2018-01" db="EMBL/GenBank/DDBJ databases">
        <title>Whole genome analyses suggest that Burkholderia sensu lato contains two further novel genera in the rhizoxinica-symbiotica group Mycetohabitans gen. nov., and Trinickia gen. nov.: implications for the evolution of diazotrophy and nodulation in the Burkholderiaceae.</title>
        <authorList>
            <person name="Estrada-de los Santos P."/>
            <person name="Palmer M."/>
            <person name="Chavez-Ramirez B."/>
            <person name="Beukes C."/>
            <person name="Steenkamp E.T."/>
            <person name="Hirsch A.M."/>
            <person name="Manyaka P."/>
            <person name="Maluk M."/>
            <person name="Lafos M."/>
            <person name="Crook M."/>
            <person name="Gross E."/>
            <person name="Simon M.F."/>
            <person name="Bueno dos Reis Junior F."/>
            <person name="Poole P.S."/>
            <person name="Venter S.N."/>
            <person name="James E.K."/>
        </authorList>
    </citation>
    <scope>NUCLEOTIDE SEQUENCE [LARGE SCALE GENOMIC DNA]</scope>
    <source>
        <strain evidence="1 2">GP25-8</strain>
    </source>
</reference>
<accession>A0A2N7VN83</accession>
<dbReference type="Proteomes" id="UP000235347">
    <property type="component" value="Unassembled WGS sequence"/>
</dbReference>
<sequence length="68" mass="7337">MNGAAAIICAWGSHPAARKRDGSVVDLMRDAATQGKLFHLGLNKDGSPKHPLYIAAGVQPERLEWSVR</sequence>
<dbReference type="RefSeq" id="WP_102612037.1">
    <property type="nucleotide sequence ID" value="NZ_CADIKD010000017.1"/>
</dbReference>
<dbReference type="AlphaFoldDB" id="A0A2N7VN83"/>
<keyword evidence="2" id="KW-1185">Reference proteome</keyword>
<evidence type="ECO:0000313" key="1">
    <source>
        <dbReference type="EMBL" id="PMS18633.1"/>
    </source>
</evidence>